<keyword evidence="6" id="KW-0539">Nucleus</keyword>
<feature type="compositionally biased region" description="Basic and acidic residues" evidence="9">
    <location>
        <begin position="373"/>
        <end position="384"/>
    </location>
</feature>
<feature type="compositionally biased region" description="Polar residues" evidence="9">
    <location>
        <begin position="446"/>
        <end position="467"/>
    </location>
</feature>
<dbReference type="SUPFAM" id="SSF47370">
    <property type="entry name" value="Bromodomain"/>
    <property type="match status" value="1"/>
</dbReference>
<dbReference type="InterPro" id="IPR001487">
    <property type="entry name" value="Bromodomain"/>
</dbReference>
<dbReference type="Pfam" id="PF00439">
    <property type="entry name" value="Bromodomain"/>
    <property type="match status" value="1"/>
</dbReference>
<comment type="caution">
    <text evidence="13">The sequence shown here is derived from an EMBL/GenBank/DDBJ whole genome shotgun (WGS) entry which is preliminary data.</text>
</comment>
<evidence type="ECO:0000256" key="4">
    <source>
        <dbReference type="ARBA" id="ARBA00022833"/>
    </source>
</evidence>
<keyword evidence="5 7" id="KW-0103">Bromodomain</keyword>
<dbReference type="InterPro" id="IPR019787">
    <property type="entry name" value="Znf_PHD-finger"/>
</dbReference>
<dbReference type="SUPFAM" id="SSF57903">
    <property type="entry name" value="FYVE/PHD zinc finger"/>
    <property type="match status" value="1"/>
</dbReference>
<evidence type="ECO:0000256" key="10">
    <source>
        <dbReference type="SAM" id="SignalP"/>
    </source>
</evidence>
<dbReference type="PRINTS" id="PR00503">
    <property type="entry name" value="BROMODOMAIN"/>
</dbReference>
<evidence type="ECO:0000313" key="14">
    <source>
        <dbReference type="Proteomes" id="UP001331761"/>
    </source>
</evidence>
<evidence type="ECO:0000259" key="12">
    <source>
        <dbReference type="PROSITE" id="PS50016"/>
    </source>
</evidence>
<dbReference type="InterPro" id="IPR001965">
    <property type="entry name" value="Znf_PHD"/>
</dbReference>
<dbReference type="PANTHER" id="PTHR45915">
    <property type="entry name" value="TRANSCRIPTION INTERMEDIARY FACTOR"/>
    <property type="match status" value="1"/>
</dbReference>
<feature type="chain" id="PRO_5042944360" evidence="10">
    <location>
        <begin position="25"/>
        <end position="684"/>
    </location>
</feature>
<feature type="compositionally biased region" description="Basic and acidic residues" evidence="9">
    <location>
        <begin position="421"/>
        <end position="430"/>
    </location>
</feature>
<dbReference type="PROSITE" id="PS50016">
    <property type="entry name" value="ZF_PHD_2"/>
    <property type="match status" value="1"/>
</dbReference>
<dbReference type="Proteomes" id="UP001331761">
    <property type="component" value="Unassembled WGS sequence"/>
</dbReference>
<evidence type="ECO:0000313" key="13">
    <source>
        <dbReference type="EMBL" id="KAK5984116.1"/>
    </source>
</evidence>
<dbReference type="SMART" id="SM00249">
    <property type="entry name" value="PHD"/>
    <property type="match status" value="1"/>
</dbReference>
<keyword evidence="4" id="KW-0862">Zinc</keyword>
<feature type="region of interest" description="Disordered" evidence="9">
    <location>
        <begin position="446"/>
        <end position="472"/>
    </location>
</feature>
<dbReference type="GO" id="GO:0000785">
    <property type="term" value="C:chromatin"/>
    <property type="evidence" value="ECO:0007669"/>
    <property type="project" value="TreeGrafter"/>
</dbReference>
<dbReference type="PROSITE" id="PS50014">
    <property type="entry name" value="BROMODOMAIN_2"/>
    <property type="match status" value="1"/>
</dbReference>
<protein>
    <submittedName>
        <fullName evidence="13">Uncharacterized protein</fullName>
    </submittedName>
</protein>
<comment type="subcellular location">
    <subcellularLocation>
        <location evidence="1">Nucleus</location>
    </subcellularLocation>
</comment>
<feature type="compositionally biased region" description="Polar residues" evidence="9">
    <location>
        <begin position="408"/>
        <end position="417"/>
    </location>
</feature>
<dbReference type="Gene3D" id="1.20.920.10">
    <property type="entry name" value="Bromodomain-like"/>
    <property type="match status" value="1"/>
</dbReference>
<proteinExistence type="predicted"/>
<organism evidence="13 14">
    <name type="scientific">Trichostrongylus colubriformis</name>
    <name type="common">Black scour worm</name>
    <dbReference type="NCBI Taxonomy" id="6319"/>
    <lineage>
        <taxon>Eukaryota</taxon>
        <taxon>Metazoa</taxon>
        <taxon>Ecdysozoa</taxon>
        <taxon>Nematoda</taxon>
        <taxon>Chromadorea</taxon>
        <taxon>Rhabditida</taxon>
        <taxon>Rhabditina</taxon>
        <taxon>Rhabditomorpha</taxon>
        <taxon>Strongyloidea</taxon>
        <taxon>Trichostrongylidae</taxon>
        <taxon>Trichostrongylus</taxon>
    </lineage>
</organism>
<feature type="domain" description="PHD-type" evidence="12">
    <location>
        <begin position="479"/>
        <end position="534"/>
    </location>
</feature>
<feature type="region of interest" description="Disordered" evidence="9">
    <location>
        <begin position="663"/>
        <end position="684"/>
    </location>
</feature>
<accession>A0AAN8FQZ8</accession>
<evidence type="ECO:0000256" key="9">
    <source>
        <dbReference type="SAM" id="MobiDB-lite"/>
    </source>
</evidence>
<evidence type="ECO:0000256" key="2">
    <source>
        <dbReference type="ARBA" id="ARBA00022723"/>
    </source>
</evidence>
<evidence type="ECO:0000256" key="7">
    <source>
        <dbReference type="PROSITE-ProRule" id="PRU00035"/>
    </source>
</evidence>
<dbReference type="Gene3D" id="3.30.40.10">
    <property type="entry name" value="Zinc/RING finger domain, C3HC4 (zinc finger)"/>
    <property type="match status" value="1"/>
</dbReference>
<dbReference type="CDD" id="cd15541">
    <property type="entry name" value="PHD_TIF1_like"/>
    <property type="match status" value="1"/>
</dbReference>
<keyword evidence="2" id="KW-0479">Metal-binding</keyword>
<sequence length="684" mass="76986">MIVPVIRTAALLLQAFQLMAFSEACELDEKARDTNLVKNSDSADFYKCLSYQLFRPVFALLDENQKSIPSNAVSLQLSVGNINTQEIISKVGSWGCSITSSCRDLGSEGVTRTIPPLRPDEAWDAKTPPPSIGCDAVLDLHVNPREVPLFFLSAFNNLWMKFILNACKPDSFTLLKPGECDPVPSYTDECAVESDSPPECHEVQCFPSSSDKNSSTAVSPRVKRLPNRIVVHRILALNSGQSAFRSARDVMLFCEDLFCIGQRLCSKRDVRIKRTHLLKMVGDILEKIDEDPSFSSKISYDEYPTEYWDVKDMHDVEEIFDALCATVHFHGWSYTKLMPMAMVLYAANFHFNDFNRYFTVQSDVVINSRKRNSESDSFDHHHENGSSYPAPIKRGLSYNEHLEEHPGQSPSSHSLHSMTAYDRDSSSRRERERLIVKIRRCGATPSVSHIDTAPQSHEANDSITETDIGQRPLDKDGSHAFCWTCNDNIENAEEVKGMCSKCPRVFHAKCHIPPIPGSWNDTPDDWVCSICEPVRDDGSPSSDLKLCHKVLLCCYEHVECASCFAQPVPESTPGYYKMIQNPMDLGTIAAQLQSPNPISVPEFIEKMNLVFRNCSTFNPKNTPVADAGRKVWQSYQSAVKKYLPSYVKDIWLYVSLHDRKASLQKRHKGSSNKGDLKTSRLSLV</sequence>
<evidence type="ECO:0000256" key="5">
    <source>
        <dbReference type="ARBA" id="ARBA00023117"/>
    </source>
</evidence>
<keyword evidence="14" id="KW-1185">Reference proteome</keyword>
<dbReference type="GO" id="GO:0005634">
    <property type="term" value="C:nucleus"/>
    <property type="evidence" value="ECO:0007669"/>
    <property type="project" value="UniProtKB-SubCell"/>
</dbReference>
<name>A0AAN8FQZ8_TRICO</name>
<dbReference type="PANTHER" id="PTHR45915:SF6">
    <property type="entry name" value="E3 UBIQUITIN-PROTEIN LIGASE TRIM33"/>
    <property type="match status" value="1"/>
</dbReference>
<evidence type="ECO:0000256" key="6">
    <source>
        <dbReference type="ARBA" id="ARBA00023242"/>
    </source>
</evidence>
<reference evidence="13 14" key="1">
    <citation type="submission" date="2019-10" db="EMBL/GenBank/DDBJ databases">
        <title>Assembly and Annotation for the nematode Trichostrongylus colubriformis.</title>
        <authorList>
            <person name="Martin J."/>
        </authorList>
    </citation>
    <scope>NUCLEOTIDE SEQUENCE [LARGE SCALE GENOMIC DNA]</scope>
    <source>
        <strain evidence="13">G859</strain>
        <tissue evidence="13">Whole worm</tissue>
    </source>
</reference>
<dbReference type="GO" id="GO:0008270">
    <property type="term" value="F:zinc ion binding"/>
    <property type="evidence" value="ECO:0007669"/>
    <property type="project" value="UniProtKB-KW"/>
</dbReference>
<dbReference type="EMBL" id="WIXE01003251">
    <property type="protein sequence ID" value="KAK5984116.1"/>
    <property type="molecule type" value="Genomic_DNA"/>
</dbReference>
<dbReference type="SMART" id="SM00297">
    <property type="entry name" value="BROMO"/>
    <property type="match status" value="1"/>
</dbReference>
<evidence type="ECO:0000256" key="3">
    <source>
        <dbReference type="ARBA" id="ARBA00022771"/>
    </source>
</evidence>
<feature type="signal peptide" evidence="10">
    <location>
        <begin position="1"/>
        <end position="24"/>
    </location>
</feature>
<evidence type="ECO:0000259" key="11">
    <source>
        <dbReference type="PROSITE" id="PS50014"/>
    </source>
</evidence>
<keyword evidence="3 8" id="KW-0863">Zinc-finger</keyword>
<feature type="domain" description="Bromo" evidence="11">
    <location>
        <begin position="573"/>
        <end position="625"/>
    </location>
</feature>
<evidence type="ECO:0000256" key="1">
    <source>
        <dbReference type="ARBA" id="ARBA00004123"/>
    </source>
</evidence>
<dbReference type="InterPro" id="IPR036427">
    <property type="entry name" value="Bromodomain-like_sf"/>
</dbReference>
<feature type="region of interest" description="Disordered" evidence="9">
    <location>
        <begin position="373"/>
        <end position="430"/>
    </location>
</feature>
<dbReference type="InterPro" id="IPR013083">
    <property type="entry name" value="Znf_RING/FYVE/PHD"/>
</dbReference>
<dbReference type="InterPro" id="IPR011011">
    <property type="entry name" value="Znf_FYVE_PHD"/>
</dbReference>
<keyword evidence="10" id="KW-0732">Signal</keyword>
<dbReference type="AlphaFoldDB" id="A0AAN8FQZ8"/>
<gene>
    <name evidence="13" type="ORF">GCK32_006041</name>
</gene>
<evidence type="ECO:0000256" key="8">
    <source>
        <dbReference type="PROSITE-ProRule" id="PRU00146"/>
    </source>
</evidence>